<dbReference type="GO" id="GO:0043565">
    <property type="term" value="F:sequence-specific DNA binding"/>
    <property type="evidence" value="ECO:0007669"/>
    <property type="project" value="InterPro"/>
</dbReference>
<evidence type="ECO:0000256" key="1">
    <source>
        <dbReference type="ARBA" id="ARBA00004496"/>
    </source>
</evidence>
<dbReference type="SMART" id="SM00342">
    <property type="entry name" value="HTH_ARAC"/>
    <property type="match status" value="1"/>
</dbReference>
<feature type="domain" description="HTH araC/xylS-type" evidence="6">
    <location>
        <begin position="212"/>
        <end position="311"/>
    </location>
</feature>
<dbReference type="PANTHER" id="PTHR46796">
    <property type="entry name" value="HTH-TYPE TRANSCRIPTIONAL ACTIVATOR RHAS-RELATED"/>
    <property type="match status" value="1"/>
</dbReference>
<evidence type="ECO:0000313" key="7">
    <source>
        <dbReference type="EMBL" id="OLS60164.1"/>
    </source>
</evidence>
<keyword evidence="3" id="KW-0238">DNA-binding</keyword>
<comment type="caution">
    <text evidence="7">The sequence shown here is derived from an EMBL/GenBank/DDBJ whole genome shotgun (WGS) entry which is preliminary data.</text>
</comment>
<evidence type="ECO:0000256" key="5">
    <source>
        <dbReference type="ARBA" id="ARBA00037345"/>
    </source>
</evidence>
<name>A0A1Q9QYF1_PSEPU</name>
<dbReference type="RefSeq" id="WP_075805686.1">
    <property type="nucleotide sequence ID" value="NZ_MKZO01000050.1"/>
</dbReference>
<dbReference type="InterPro" id="IPR050204">
    <property type="entry name" value="AraC_XylS_family_regulators"/>
</dbReference>
<proteinExistence type="predicted"/>
<dbReference type="GO" id="GO:0009893">
    <property type="term" value="P:positive regulation of metabolic process"/>
    <property type="evidence" value="ECO:0007669"/>
    <property type="project" value="UniProtKB-ARBA"/>
</dbReference>
<reference evidence="7 8" key="1">
    <citation type="submission" date="2016-10" db="EMBL/GenBank/DDBJ databases">
        <title>Genome Sequence of Pseudomonas putida GM4FR.</title>
        <authorList>
            <person name="Poehlein A."/>
            <person name="Wemheuer F."/>
            <person name="Hollensteiner J."/>
            <person name="Wemheuer B."/>
        </authorList>
    </citation>
    <scope>NUCLEOTIDE SEQUENCE [LARGE SCALE GENOMIC DNA]</scope>
    <source>
        <strain evidence="7 8">GM4FR</strain>
    </source>
</reference>
<evidence type="ECO:0000256" key="3">
    <source>
        <dbReference type="ARBA" id="ARBA00023125"/>
    </source>
</evidence>
<dbReference type="AlphaFoldDB" id="A0A1Q9QYF1"/>
<keyword evidence="2" id="KW-0805">Transcription regulation</keyword>
<dbReference type="InterPro" id="IPR018060">
    <property type="entry name" value="HTH_AraC"/>
</dbReference>
<dbReference type="PROSITE" id="PS00041">
    <property type="entry name" value="HTH_ARAC_FAMILY_1"/>
    <property type="match status" value="1"/>
</dbReference>
<evidence type="ECO:0000256" key="2">
    <source>
        <dbReference type="ARBA" id="ARBA00023015"/>
    </source>
</evidence>
<comment type="function">
    <text evidence="5">Regulatory protein of the TOL plasmid xyl operons. XylS activates the xylXYZLTEGFJQKIH operon required for the degradation of toluene, m-xylene and p-xylene.</text>
</comment>
<dbReference type="Pfam" id="PF12833">
    <property type="entry name" value="HTH_18"/>
    <property type="match status" value="1"/>
</dbReference>
<dbReference type="Proteomes" id="UP000186736">
    <property type="component" value="Unassembled WGS sequence"/>
</dbReference>
<keyword evidence="4" id="KW-0804">Transcription</keyword>
<accession>A0A1Q9QYF1</accession>
<protein>
    <recommendedName>
        <fullName evidence="6">HTH araC/xylS-type domain-containing protein</fullName>
    </recommendedName>
</protein>
<dbReference type="SUPFAM" id="SSF46689">
    <property type="entry name" value="Homeodomain-like"/>
    <property type="match status" value="2"/>
</dbReference>
<gene>
    <name evidence="7" type="ORF">PSEMO_49750</name>
</gene>
<comment type="subcellular location">
    <subcellularLocation>
        <location evidence="1">Cytoplasm</location>
    </subcellularLocation>
</comment>
<dbReference type="PANTHER" id="PTHR46796:SF12">
    <property type="entry name" value="HTH-TYPE DNA-BINDING TRANSCRIPTIONAL ACTIVATOR EUTR"/>
    <property type="match status" value="1"/>
</dbReference>
<evidence type="ECO:0000256" key="4">
    <source>
        <dbReference type="ARBA" id="ARBA00023163"/>
    </source>
</evidence>
<evidence type="ECO:0000259" key="6">
    <source>
        <dbReference type="PROSITE" id="PS01124"/>
    </source>
</evidence>
<dbReference type="GO" id="GO:0003700">
    <property type="term" value="F:DNA-binding transcription factor activity"/>
    <property type="evidence" value="ECO:0007669"/>
    <property type="project" value="InterPro"/>
</dbReference>
<dbReference type="InterPro" id="IPR018062">
    <property type="entry name" value="HTH_AraC-typ_CS"/>
</dbReference>
<organism evidence="7 8">
    <name type="scientific">Pseudomonas putida</name>
    <name type="common">Arthrobacter siderocapsulatus</name>
    <dbReference type="NCBI Taxonomy" id="303"/>
    <lineage>
        <taxon>Bacteria</taxon>
        <taxon>Pseudomonadati</taxon>
        <taxon>Pseudomonadota</taxon>
        <taxon>Gammaproteobacteria</taxon>
        <taxon>Pseudomonadales</taxon>
        <taxon>Pseudomonadaceae</taxon>
        <taxon>Pseudomonas</taxon>
    </lineage>
</organism>
<dbReference type="InterPro" id="IPR009057">
    <property type="entry name" value="Homeodomain-like_sf"/>
</dbReference>
<evidence type="ECO:0000313" key="8">
    <source>
        <dbReference type="Proteomes" id="UP000186736"/>
    </source>
</evidence>
<sequence>MPSSVLHHHQTLDIEEHAERLAGWQLRYDQLTPGRFAGQLSELRLDGMQLVRDRANQAMVKNGSTWPGAISFSMPLEAHPGDFHCAGHAINGQNLLVARGQNLPELRAPAGLDLLSVSIDETLLEQTLHQQKHSFDFDALPRCYRLQAGGSQTGLIELFHGLFAENGLQAPLLGHQAIRDGIRDTVLMHLLDLVDQDDVQPLAPSARKRMVDRAREVVLASPDNPPSIVELCNRIGASRRKLQYCFQETLGINPLAYLRAVRLNAVHRALLDEQPAPVQDIAAHWGFWHLSRFANDYRQLFGELPSQTRRRSLGCADSG</sequence>
<dbReference type="EMBL" id="MKZO01000050">
    <property type="protein sequence ID" value="OLS60164.1"/>
    <property type="molecule type" value="Genomic_DNA"/>
</dbReference>
<dbReference type="OrthoDB" id="6003540at2"/>
<dbReference type="Gene3D" id="1.10.10.60">
    <property type="entry name" value="Homeodomain-like"/>
    <property type="match status" value="1"/>
</dbReference>
<dbReference type="PROSITE" id="PS01124">
    <property type="entry name" value="HTH_ARAC_FAMILY_2"/>
    <property type="match status" value="1"/>
</dbReference>
<dbReference type="GO" id="GO:0005737">
    <property type="term" value="C:cytoplasm"/>
    <property type="evidence" value="ECO:0007669"/>
    <property type="project" value="UniProtKB-SubCell"/>
</dbReference>